<feature type="transmembrane region" description="Helical" evidence="11">
    <location>
        <begin position="52"/>
        <end position="70"/>
    </location>
</feature>
<keyword evidence="6 11" id="KW-1133">Transmembrane helix</keyword>
<dbReference type="AlphaFoldDB" id="A0AAE6IKS6"/>
<dbReference type="GeneID" id="61187376"/>
<organism evidence="13 14">
    <name type="scientific">Leuconostoc carnosum</name>
    <dbReference type="NCBI Taxonomy" id="1252"/>
    <lineage>
        <taxon>Bacteria</taxon>
        <taxon>Bacillati</taxon>
        <taxon>Bacillota</taxon>
        <taxon>Bacilli</taxon>
        <taxon>Lactobacillales</taxon>
        <taxon>Lactobacillaceae</taxon>
        <taxon>Leuconostoc</taxon>
    </lineage>
</organism>
<feature type="transmembrane region" description="Helical" evidence="11">
    <location>
        <begin position="143"/>
        <end position="166"/>
    </location>
</feature>
<dbReference type="InterPro" id="IPR006153">
    <property type="entry name" value="Cation/H_exchanger_TM"/>
</dbReference>
<dbReference type="Proteomes" id="UP000321332">
    <property type="component" value="Chromosome"/>
</dbReference>
<dbReference type="PANTHER" id="PTHR43562:SF3">
    <property type="entry name" value="SODIUM ION_PROTON EXCHANGER (EUROFUNG)"/>
    <property type="match status" value="1"/>
</dbReference>
<feature type="transmembrane region" description="Helical" evidence="11">
    <location>
        <begin position="172"/>
        <end position="189"/>
    </location>
</feature>
<sequence length="320" mass="33423">MVYVSIILLIIVTIIFGKIGVKLGFSEVVGQLLAGIVLGGSVFNIVQPTNLIHVISEIGILLLMLNSGMSSDIKEMKKYIKASVLIAVMGVLVPAIVFPIAFILLGYSIQIAIFSGVIFSATSISITLAVLAEQKKLATTMGAIILSAAVLDDIIALIAVILFSIFVGGGGLGINSLLPLVAFAIGILLRKVSFSQQLSSGFNMIGQWVFYPVFFGAIGLGLSVQNLNDKILPIIIFSVLAVITKFAGSFIGAKIAGLSQNIASAIGAGMISRGEMALVITQIGISSKIISEATSGEVIITVIISTIVAPILMKPLFSKV</sequence>
<gene>
    <name evidence="13" type="ORF">FGL89_06410</name>
</gene>
<evidence type="ECO:0000256" key="3">
    <source>
        <dbReference type="ARBA" id="ARBA00022448"/>
    </source>
</evidence>
<keyword evidence="8" id="KW-0406">Ion transport</keyword>
<comment type="similarity">
    <text evidence="2">Belongs to the monovalent cation:proton antiporter 2 (CPA2) transporter (TC 2.A.37) family.</text>
</comment>
<dbReference type="GO" id="GO:0016020">
    <property type="term" value="C:membrane"/>
    <property type="evidence" value="ECO:0007669"/>
    <property type="project" value="UniProtKB-SubCell"/>
</dbReference>
<feature type="transmembrane region" description="Helical" evidence="11">
    <location>
        <begin position="111"/>
        <end position="131"/>
    </location>
</feature>
<dbReference type="Gene3D" id="1.20.1530.20">
    <property type="match status" value="1"/>
</dbReference>
<proteinExistence type="inferred from homology"/>
<feature type="transmembrane region" description="Helical" evidence="11">
    <location>
        <begin position="231"/>
        <end position="253"/>
    </location>
</feature>
<evidence type="ECO:0000256" key="6">
    <source>
        <dbReference type="ARBA" id="ARBA00022989"/>
    </source>
</evidence>
<dbReference type="RefSeq" id="WP_014974797.1">
    <property type="nucleotide sequence ID" value="NZ_CP042374.1"/>
</dbReference>
<keyword evidence="10" id="KW-0739">Sodium transport</keyword>
<comment type="subcellular location">
    <subcellularLocation>
        <location evidence="1">Membrane</location>
        <topology evidence="1">Multi-pass membrane protein</topology>
    </subcellularLocation>
</comment>
<feature type="transmembrane region" description="Helical" evidence="11">
    <location>
        <begin position="28"/>
        <end position="46"/>
    </location>
</feature>
<keyword evidence="5 11" id="KW-0812">Transmembrane</keyword>
<feature type="transmembrane region" description="Helical" evidence="11">
    <location>
        <begin position="6"/>
        <end position="21"/>
    </location>
</feature>
<feature type="domain" description="Cation/H+ exchanger transmembrane" evidence="12">
    <location>
        <begin position="12"/>
        <end position="171"/>
    </location>
</feature>
<dbReference type="GO" id="GO:1902600">
    <property type="term" value="P:proton transmembrane transport"/>
    <property type="evidence" value="ECO:0007669"/>
    <property type="project" value="InterPro"/>
</dbReference>
<dbReference type="OMA" id="TTFSHEG"/>
<feature type="transmembrane region" description="Helical" evidence="11">
    <location>
        <begin position="82"/>
        <end position="105"/>
    </location>
</feature>
<evidence type="ECO:0000256" key="9">
    <source>
        <dbReference type="ARBA" id="ARBA00023136"/>
    </source>
</evidence>
<protein>
    <submittedName>
        <fullName evidence="13">Cation:proton antiporter</fullName>
    </submittedName>
</protein>
<evidence type="ECO:0000259" key="12">
    <source>
        <dbReference type="Pfam" id="PF00999"/>
    </source>
</evidence>
<evidence type="ECO:0000256" key="8">
    <source>
        <dbReference type="ARBA" id="ARBA00023065"/>
    </source>
</evidence>
<evidence type="ECO:0000256" key="4">
    <source>
        <dbReference type="ARBA" id="ARBA00022449"/>
    </source>
</evidence>
<name>A0AAE6IKS6_LEUCA</name>
<keyword evidence="4" id="KW-0050">Antiport</keyword>
<evidence type="ECO:0000256" key="1">
    <source>
        <dbReference type="ARBA" id="ARBA00004141"/>
    </source>
</evidence>
<accession>A0AAE6IKS6</accession>
<evidence type="ECO:0000256" key="7">
    <source>
        <dbReference type="ARBA" id="ARBA00023053"/>
    </source>
</evidence>
<dbReference type="GO" id="GO:0006814">
    <property type="term" value="P:sodium ion transport"/>
    <property type="evidence" value="ECO:0007669"/>
    <property type="project" value="UniProtKB-KW"/>
</dbReference>
<dbReference type="Pfam" id="PF00999">
    <property type="entry name" value="Na_H_Exchanger"/>
    <property type="match status" value="2"/>
</dbReference>
<evidence type="ECO:0000313" key="13">
    <source>
        <dbReference type="EMBL" id="QEA33778.1"/>
    </source>
</evidence>
<evidence type="ECO:0000256" key="10">
    <source>
        <dbReference type="ARBA" id="ARBA00023201"/>
    </source>
</evidence>
<feature type="transmembrane region" description="Helical" evidence="11">
    <location>
        <begin position="201"/>
        <end position="225"/>
    </location>
</feature>
<keyword evidence="9 11" id="KW-0472">Membrane</keyword>
<feature type="transmembrane region" description="Helical" evidence="11">
    <location>
        <begin position="265"/>
        <end position="286"/>
    </location>
</feature>
<evidence type="ECO:0000313" key="14">
    <source>
        <dbReference type="Proteomes" id="UP000321332"/>
    </source>
</evidence>
<feature type="transmembrane region" description="Helical" evidence="11">
    <location>
        <begin position="298"/>
        <end position="317"/>
    </location>
</feature>
<dbReference type="PANTHER" id="PTHR43562">
    <property type="entry name" value="NAPA-TYPE SODIUM/HYDROGEN ANTIPORTER"/>
    <property type="match status" value="1"/>
</dbReference>
<dbReference type="InterPro" id="IPR038770">
    <property type="entry name" value="Na+/solute_symporter_sf"/>
</dbReference>
<dbReference type="EMBL" id="CP042374">
    <property type="protein sequence ID" value="QEA33778.1"/>
    <property type="molecule type" value="Genomic_DNA"/>
</dbReference>
<keyword evidence="3" id="KW-0813">Transport</keyword>
<reference evidence="13 14" key="1">
    <citation type="submission" date="2019-06" db="EMBL/GenBank/DDBJ databases">
        <title>Genome analyses of bacteria isolated from kimchi.</title>
        <authorList>
            <person name="Lee S."/>
            <person name="Ahn S."/>
            <person name="Roh S."/>
        </authorList>
    </citation>
    <scope>NUCLEOTIDE SEQUENCE [LARGE SCALE GENOMIC DNA]</scope>
    <source>
        <strain evidence="13 14">CBA3620</strain>
    </source>
</reference>
<evidence type="ECO:0000256" key="5">
    <source>
        <dbReference type="ARBA" id="ARBA00022692"/>
    </source>
</evidence>
<evidence type="ECO:0000256" key="11">
    <source>
        <dbReference type="SAM" id="Phobius"/>
    </source>
</evidence>
<keyword evidence="7" id="KW-0915">Sodium</keyword>
<dbReference type="GO" id="GO:0015297">
    <property type="term" value="F:antiporter activity"/>
    <property type="evidence" value="ECO:0007669"/>
    <property type="project" value="UniProtKB-KW"/>
</dbReference>
<evidence type="ECO:0000256" key="2">
    <source>
        <dbReference type="ARBA" id="ARBA00005551"/>
    </source>
</evidence>
<feature type="domain" description="Cation/H+ exchanger transmembrane" evidence="12">
    <location>
        <begin position="180"/>
        <end position="318"/>
    </location>
</feature>